<reference evidence="3" key="1">
    <citation type="submission" date="2017-10" db="EMBL/GenBank/DDBJ databases">
        <authorList>
            <person name="Regsiter A."/>
            <person name="William W."/>
        </authorList>
    </citation>
    <scope>NUCLEOTIDE SEQUENCE [LARGE SCALE GENOMIC DNA]</scope>
</reference>
<dbReference type="Proteomes" id="UP000233769">
    <property type="component" value="Chromosome tk0001"/>
</dbReference>
<sequence length="222" mass="23382">MKANRRTKSPECEPLSRPRSVIVGSGPLSQFNGWYQRRRSFLRSCRSVLRSPRRSIPWVCVLTTSSEAPADASTVGRNALSGAACAPLPAPSASAAAMESPASLRYGIVISSAVSRPSGPTRPFHCCRFFVHCLIGRDAVISRAAVRAASNTGLGCLHSDLDDCQALQWSAPARGERAQVAGAAVFAAVVLLFFLYGAPLAPSAVTAGQSGMHDAQPRIASC</sequence>
<protein>
    <submittedName>
        <fullName evidence="2">Uncharacterized protein</fullName>
    </submittedName>
</protein>
<evidence type="ECO:0000313" key="3">
    <source>
        <dbReference type="Proteomes" id="UP000233769"/>
    </source>
</evidence>
<feature type="transmembrane region" description="Helical" evidence="1">
    <location>
        <begin position="180"/>
        <end position="198"/>
    </location>
</feature>
<gene>
    <name evidence="2" type="ORF">TK0001_5570</name>
</gene>
<proteinExistence type="predicted"/>
<evidence type="ECO:0000256" key="1">
    <source>
        <dbReference type="SAM" id="Phobius"/>
    </source>
</evidence>
<dbReference type="AlphaFoldDB" id="A0A2N9AXT8"/>
<organism evidence="2 3">
    <name type="scientific">Methylorubrum extorquens</name>
    <name type="common">Methylobacterium dichloromethanicum</name>
    <name type="synonym">Methylobacterium extorquens</name>
    <dbReference type="NCBI Taxonomy" id="408"/>
    <lineage>
        <taxon>Bacteria</taxon>
        <taxon>Pseudomonadati</taxon>
        <taxon>Pseudomonadota</taxon>
        <taxon>Alphaproteobacteria</taxon>
        <taxon>Hyphomicrobiales</taxon>
        <taxon>Methylobacteriaceae</taxon>
        <taxon>Methylorubrum</taxon>
    </lineage>
</organism>
<keyword evidence="1" id="KW-1133">Transmembrane helix</keyword>
<keyword evidence="1" id="KW-0812">Transmembrane</keyword>
<keyword evidence="1" id="KW-0472">Membrane</keyword>
<accession>A0A2N9AXT8</accession>
<name>A0A2N9AXT8_METEX</name>
<dbReference type="EMBL" id="LT962688">
    <property type="protein sequence ID" value="SOR32136.1"/>
    <property type="molecule type" value="Genomic_DNA"/>
</dbReference>
<evidence type="ECO:0000313" key="2">
    <source>
        <dbReference type="EMBL" id="SOR32136.1"/>
    </source>
</evidence>